<protein>
    <recommendedName>
        <fullName evidence="4">Nitrous oxide reductase accessory protein NosL</fullName>
    </recommendedName>
</protein>
<reference evidence="2 3" key="1">
    <citation type="submission" date="2017-09" db="EMBL/GenBank/DDBJ databases">
        <title>Genomics of the genus Arcobacter.</title>
        <authorList>
            <person name="Perez-Cataluna A."/>
            <person name="Figueras M.J."/>
            <person name="Salas-Masso N."/>
        </authorList>
    </citation>
    <scope>NUCLEOTIDE SEQUENCE [LARGE SCALE GENOMIC DNA]</scope>
    <source>
        <strain evidence="2 3">F156-34</strain>
    </source>
</reference>
<dbReference type="PANTHER" id="PTHR41247:SF1">
    <property type="entry name" value="HTH-TYPE TRANSCRIPTIONAL REPRESSOR YCNK"/>
    <property type="match status" value="1"/>
</dbReference>
<proteinExistence type="predicted"/>
<dbReference type="Proteomes" id="UP000289718">
    <property type="component" value="Unassembled WGS sequence"/>
</dbReference>
<keyword evidence="3" id="KW-1185">Reference proteome</keyword>
<dbReference type="InterPro" id="IPR008719">
    <property type="entry name" value="N2O_reductase_NosL"/>
</dbReference>
<dbReference type="EMBL" id="NXIE01000001">
    <property type="protein sequence ID" value="RXK14381.1"/>
    <property type="molecule type" value="Genomic_DNA"/>
</dbReference>
<dbReference type="SUPFAM" id="SSF160387">
    <property type="entry name" value="NosL/MerB-like"/>
    <property type="match status" value="1"/>
</dbReference>
<feature type="signal peptide" evidence="1">
    <location>
        <begin position="1"/>
        <end position="22"/>
    </location>
</feature>
<evidence type="ECO:0000313" key="3">
    <source>
        <dbReference type="Proteomes" id="UP000289718"/>
    </source>
</evidence>
<evidence type="ECO:0000313" key="2">
    <source>
        <dbReference type="EMBL" id="RXK14381.1"/>
    </source>
</evidence>
<organism evidence="2 3">
    <name type="scientific">Halarcobacter mediterraneus</name>
    <dbReference type="NCBI Taxonomy" id="2023153"/>
    <lineage>
        <taxon>Bacteria</taxon>
        <taxon>Pseudomonadati</taxon>
        <taxon>Campylobacterota</taxon>
        <taxon>Epsilonproteobacteria</taxon>
        <taxon>Campylobacterales</taxon>
        <taxon>Arcobacteraceae</taxon>
        <taxon>Halarcobacter</taxon>
    </lineage>
</organism>
<dbReference type="RefSeq" id="WP_129060520.1">
    <property type="nucleotide sequence ID" value="NZ_NXIE01000001.1"/>
</dbReference>
<keyword evidence="1" id="KW-0732">Signal</keyword>
<gene>
    <name evidence="2" type="ORF">CP965_02730</name>
</gene>
<dbReference type="PANTHER" id="PTHR41247">
    <property type="entry name" value="HTH-TYPE TRANSCRIPTIONAL REPRESSOR YCNK"/>
    <property type="match status" value="1"/>
</dbReference>
<sequence>MLKKVLVFSIFSCFFISSTLSANEISLNYDKKTKSLVRKMLVYKDPSWVCKITTKESKEYYFLSPKSMFEFYFNPSKWPITKVKDIENLKSIVVTDYSTLKPIKAKEAYFVYGSNKVSLAGDDLPAFKLYSHAQEFAKKNNGRRIFKFHEVKKGLIDLLNGDI</sequence>
<dbReference type="AlphaFoldDB" id="A0A4Q1B1Z1"/>
<dbReference type="Gene3D" id="3.30.70.2050">
    <property type="match status" value="1"/>
</dbReference>
<evidence type="ECO:0000256" key="1">
    <source>
        <dbReference type="SAM" id="SignalP"/>
    </source>
</evidence>
<dbReference type="Pfam" id="PF05573">
    <property type="entry name" value="NosL"/>
    <property type="match status" value="1"/>
</dbReference>
<accession>A0A4Q1B1Z1</accession>
<name>A0A4Q1B1Z1_9BACT</name>
<feature type="chain" id="PRO_5020365146" description="Nitrous oxide reductase accessory protein NosL" evidence="1">
    <location>
        <begin position="23"/>
        <end position="163"/>
    </location>
</feature>
<comment type="caution">
    <text evidence="2">The sequence shown here is derived from an EMBL/GenBank/DDBJ whole genome shotgun (WGS) entry which is preliminary data.</text>
</comment>
<evidence type="ECO:0008006" key="4">
    <source>
        <dbReference type="Google" id="ProtNLM"/>
    </source>
</evidence>
<dbReference type="OrthoDB" id="5372743at2"/>